<dbReference type="InterPro" id="IPR005888">
    <property type="entry name" value="dTDP_Gluc_deHydtase"/>
</dbReference>
<dbReference type="GO" id="GO:0008460">
    <property type="term" value="F:dTDP-glucose 4,6-dehydratase activity"/>
    <property type="evidence" value="ECO:0007669"/>
    <property type="project" value="UniProtKB-EC"/>
</dbReference>
<dbReference type="NCBIfam" id="TIGR01181">
    <property type="entry name" value="dTDP_gluc_dehyt"/>
    <property type="match status" value="1"/>
</dbReference>
<proteinExistence type="inferred from homology"/>
<comment type="similarity">
    <text evidence="3 7">Belongs to the NAD(P)-dependent epimerase/dehydratase family. dTDP-glucose dehydratase subfamily.</text>
</comment>
<evidence type="ECO:0000313" key="9">
    <source>
        <dbReference type="EMBL" id="MBY8820801.1"/>
    </source>
</evidence>
<dbReference type="InterPro" id="IPR036291">
    <property type="entry name" value="NAD(P)-bd_dom_sf"/>
</dbReference>
<evidence type="ECO:0000256" key="2">
    <source>
        <dbReference type="ARBA" id="ARBA00001911"/>
    </source>
</evidence>
<evidence type="ECO:0000313" key="10">
    <source>
        <dbReference type="Proteomes" id="UP000706039"/>
    </source>
</evidence>
<dbReference type="EMBL" id="JAINVV010000001">
    <property type="protein sequence ID" value="MBY8820801.1"/>
    <property type="molecule type" value="Genomic_DNA"/>
</dbReference>
<dbReference type="Gene3D" id="3.40.50.720">
    <property type="entry name" value="NAD(P)-binding Rossmann-like Domain"/>
    <property type="match status" value="1"/>
</dbReference>
<keyword evidence="10" id="KW-1185">Reference proteome</keyword>
<evidence type="ECO:0000256" key="3">
    <source>
        <dbReference type="ARBA" id="ARBA00008178"/>
    </source>
</evidence>
<keyword evidence="5" id="KW-0520">NAD</keyword>
<dbReference type="InterPro" id="IPR020904">
    <property type="entry name" value="Sc_DH/Rdtase_CS"/>
</dbReference>
<reference evidence="9 10" key="1">
    <citation type="submission" date="2021-08" db="EMBL/GenBank/DDBJ databases">
        <authorList>
            <person name="Tuo L."/>
        </authorList>
    </citation>
    <scope>NUCLEOTIDE SEQUENCE [LARGE SCALE GENOMIC DNA]</scope>
    <source>
        <strain evidence="9 10">JCM 31229</strain>
    </source>
</reference>
<dbReference type="PROSITE" id="PS00061">
    <property type="entry name" value="ADH_SHORT"/>
    <property type="match status" value="1"/>
</dbReference>
<evidence type="ECO:0000256" key="6">
    <source>
        <dbReference type="ARBA" id="ARBA00023239"/>
    </source>
</evidence>
<dbReference type="SUPFAM" id="SSF51735">
    <property type="entry name" value="NAD(P)-binding Rossmann-fold domains"/>
    <property type="match status" value="1"/>
</dbReference>
<protein>
    <recommendedName>
        <fullName evidence="4 7">dTDP-glucose 4,6-dehydratase</fullName>
        <ecNumber evidence="4 7">4.2.1.46</ecNumber>
    </recommendedName>
</protein>
<dbReference type="CDD" id="cd05246">
    <property type="entry name" value="dTDP_GD_SDR_e"/>
    <property type="match status" value="1"/>
</dbReference>
<evidence type="ECO:0000256" key="4">
    <source>
        <dbReference type="ARBA" id="ARBA00011990"/>
    </source>
</evidence>
<gene>
    <name evidence="9" type="primary">rfbB</name>
    <name evidence="9" type="ORF">K7G82_00765</name>
</gene>
<feature type="domain" description="NAD(P)-binding" evidence="8">
    <location>
        <begin position="5"/>
        <end position="334"/>
    </location>
</feature>
<evidence type="ECO:0000259" key="8">
    <source>
        <dbReference type="Pfam" id="PF16363"/>
    </source>
</evidence>
<organism evidence="9 10">
    <name type="scientific">Sphingomonas colocasiae</name>
    <dbReference type="NCBI Taxonomy" id="1848973"/>
    <lineage>
        <taxon>Bacteria</taxon>
        <taxon>Pseudomonadati</taxon>
        <taxon>Pseudomonadota</taxon>
        <taxon>Alphaproteobacteria</taxon>
        <taxon>Sphingomonadales</taxon>
        <taxon>Sphingomonadaceae</taxon>
        <taxon>Sphingomonas</taxon>
    </lineage>
</organism>
<sequence length="358" mass="39242">MPNLLVTGGAGFIGANFVRHWAARRPADTVIVLDALTYAGNRANLAGIDVPLIEASICDTDRVRKILRDHAIDTIVHFAAESHVDRSIDGPDAFIETNIVGTHSLLKAAKAEWLDTGIVGGRDRRFHHVSTDEVYGSLAADGPAFSETTPYAPNSPYSASKAASDHLVRAYHHTFGLRTTTSNCSNNYGPYQFPEKLIPLFLINCLTGKPLPIYGDGLNIRDWLHVEDHCRGIELVLEHGRPGETYNIGGGQELPNMAVIDAICTTVDRAFAADPALARRFPQAPAARGEASASLKTYVTDRLGHDRRYAIDEHKARTELGYAPSRDFASGFAETLDWYLGNEDWWRAVLDGSYRTVA</sequence>
<dbReference type="RefSeq" id="WP_222987910.1">
    <property type="nucleotide sequence ID" value="NZ_JAINVV010000001.1"/>
</dbReference>
<dbReference type="EC" id="4.2.1.46" evidence="4 7"/>
<comment type="catalytic activity">
    <reaction evidence="1 7">
        <text>dTDP-alpha-D-glucose = dTDP-4-dehydro-6-deoxy-alpha-D-glucose + H2O</text>
        <dbReference type="Rhea" id="RHEA:17221"/>
        <dbReference type="ChEBI" id="CHEBI:15377"/>
        <dbReference type="ChEBI" id="CHEBI:57477"/>
        <dbReference type="ChEBI" id="CHEBI:57649"/>
        <dbReference type="EC" id="4.2.1.46"/>
    </reaction>
</comment>
<comment type="caution">
    <text evidence="9">The sequence shown here is derived from an EMBL/GenBank/DDBJ whole genome shotgun (WGS) entry which is preliminary data.</text>
</comment>
<dbReference type="Gene3D" id="3.90.25.10">
    <property type="entry name" value="UDP-galactose 4-epimerase, domain 1"/>
    <property type="match status" value="1"/>
</dbReference>
<dbReference type="PANTHER" id="PTHR43000">
    <property type="entry name" value="DTDP-D-GLUCOSE 4,6-DEHYDRATASE-RELATED"/>
    <property type="match status" value="1"/>
</dbReference>
<evidence type="ECO:0000256" key="7">
    <source>
        <dbReference type="RuleBase" id="RU004473"/>
    </source>
</evidence>
<evidence type="ECO:0000256" key="5">
    <source>
        <dbReference type="ARBA" id="ARBA00023027"/>
    </source>
</evidence>
<accession>A0ABS7PHM1</accession>
<evidence type="ECO:0000256" key="1">
    <source>
        <dbReference type="ARBA" id="ARBA00001539"/>
    </source>
</evidence>
<name>A0ABS7PHM1_9SPHN</name>
<dbReference type="Proteomes" id="UP000706039">
    <property type="component" value="Unassembled WGS sequence"/>
</dbReference>
<dbReference type="InterPro" id="IPR016040">
    <property type="entry name" value="NAD(P)-bd_dom"/>
</dbReference>
<comment type="cofactor">
    <cofactor evidence="2 7">
        <name>NAD(+)</name>
        <dbReference type="ChEBI" id="CHEBI:57540"/>
    </cofactor>
</comment>
<dbReference type="Pfam" id="PF16363">
    <property type="entry name" value="GDP_Man_Dehyd"/>
    <property type="match status" value="1"/>
</dbReference>
<keyword evidence="6 7" id="KW-0456">Lyase</keyword>